<comment type="caution">
    <text evidence="3">The sequence shown here is derived from an EMBL/GenBank/DDBJ whole genome shotgun (WGS) entry which is preliminary data.</text>
</comment>
<feature type="compositionally biased region" description="Basic and acidic residues" evidence="1">
    <location>
        <begin position="88"/>
        <end position="106"/>
    </location>
</feature>
<dbReference type="Proteomes" id="UP000193689">
    <property type="component" value="Unassembled WGS sequence"/>
</dbReference>
<proteinExistence type="predicted"/>
<evidence type="ECO:0000259" key="2">
    <source>
        <dbReference type="Pfam" id="PF23550"/>
    </source>
</evidence>
<feature type="compositionally biased region" description="Low complexity" evidence="1">
    <location>
        <begin position="42"/>
        <end position="67"/>
    </location>
</feature>
<dbReference type="EMBL" id="MCFJ01000001">
    <property type="protein sequence ID" value="ORY71713.1"/>
    <property type="molecule type" value="Genomic_DNA"/>
</dbReference>
<gene>
    <name evidence="3" type="ORF">BCR38DRAFT_359406</name>
</gene>
<dbReference type="SMART" id="SM00367">
    <property type="entry name" value="LRR_CC"/>
    <property type="match status" value="5"/>
</dbReference>
<dbReference type="GeneID" id="63773359"/>
<dbReference type="InParanoid" id="A0A1Y2EJH3"/>
<protein>
    <recommendedName>
        <fullName evidence="2">DNA repair protein rhp7 treble clef domain-containing protein</fullName>
    </recommendedName>
</protein>
<dbReference type="InterPro" id="IPR056451">
    <property type="entry name" value="Znf_Tbcl_Rhp7"/>
</dbReference>
<dbReference type="Pfam" id="PF23550">
    <property type="entry name" value="zf_Tbcl_Rhp7"/>
    <property type="match status" value="1"/>
</dbReference>
<dbReference type="RefSeq" id="XP_040721305.1">
    <property type="nucleotide sequence ID" value="XM_040857147.1"/>
</dbReference>
<dbReference type="Pfam" id="PF13516">
    <property type="entry name" value="LRR_6"/>
    <property type="match status" value="1"/>
</dbReference>
<feature type="region of interest" description="Disordered" evidence="1">
    <location>
        <begin position="38"/>
        <end position="125"/>
    </location>
</feature>
<dbReference type="STRING" id="1141098.A0A1Y2EJH3"/>
<feature type="domain" description="DNA repair protein rhp7 treble clef" evidence="2">
    <location>
        <begin position="139"/>
        <end position="175"/>
    </location>
</feature>
<organism evidence="3 4">
    <name type="scientific">Pseudomassariella vexata</name>
    <dbReference type="NCBI Taxonomy" id="1141098"/>
    <lineage>
        <taxon>Eukaryota</taxon>
        <taxon>Fungi</taxon>
        <taxon>Dikarya</taxon>
        <taxon>Ascomycota</taxon>
        <taxon>Pezizomycotina</taxon>
        <taxon>Sordariomycetes</taxon>
        <taxon>Xylariomycetidae</taxon>
        <taxon>Amphisphaeriales</taxon>
        <taxon>Pseudomassariaceae</taxon>
        <taxon>Pseudomassariella</taxon>
    </lineage>
</organism>
<accession>A0A1Y2EJH3</accession>
<reference evidence="3 4" key="1">
    <citation type="submission" date="2016-07" db="EMBL/GenBank/DDBJ databases">
        <title>Pervasive Adenine N6-methylation of Active Genes in Fungi.</title>
        <authorList>
            <consortium name="DOE Joint Genome Institute"/>
            <person name="Mondo S.J."/>
            <person name="Dannebaum R.O."/>
            <person name="Kuo R.C."/>
            <person name="Labutti K."/>
            <person name="Haridas S."/>
            <person name="Kuo A."/>
            <person name="Salamov A."/>
            <person name="Ahrendt S.R."/>
            <person name="Lipzen A."/>
            <person name="Sullivan W."/>
            <person name="Andreopoulos W.B."/>
            <person name="Clum A."/>
            <person name="Lindquist E."/>
            <person name="Daum C."/>
            <person name="Ramamoorthy G.K."/>
            <person name="Gryganskyi A."/>
            <person name="Culley D."/>
            <person name="Magnuson J.K."/>
            <person name="James T.Y."/>
            <person name="O'Malley M.A."/>
            <person name="Stajich J.E."/>
            <person name="Spatafora J.W."/>
            <person name="Visel A."/>
            <person name="Grigoriev I.V."/>
        </authorList>
    </citation>
    <scope>NUCLEOTIDE SEQUENCE [LARGE SCALE GENOMIC DNA]</scope>
    <source>
        <strain evidence="3 4">CBS 129021</strain>
    </source>
</reference>
<dbReference type="FunCoup" id="A0A1Y2EJH3">
    <property type="interactions" value="32"/>
</dbReference>
<dbReference type="Gene3D" id="3.80.10.10">
    <property type="entry name" value="Ribonuclease Inhibitor"/>
    <property type="match status" value="2"/>
</dbReference>
<evidence type="ECO:0000313" key="3">
    <source>
        <dbReference type="EMBL" id="ORY71713.1"/>
    </source>
</evidence>
<dbReference type="SUPFAM" id="SSF52047">
    <property type="entry name" value="RNI-like"/>
    <property type="match status" value="1"/>
</dbReference>
<dbReference type="OrthoDB" id="1924287at2759"/>
<dbReference type="PANTHER" id="PTHR13318">
    <property type="entry name" value="PARTNER OF PAIRED, ISOFORM B-RELATED"/>
    <property type="match status" value="1"/>
</dbReference>
<sequence length="641" mass="71237">MSNRQDRPARQIRGPQSALTDFLASQNISANRIRADAEARRNAAAAANNQGGSNGTANTANGATATGDVDDDNEEEAAEVQVPSAARSRAEAQKRKRQAEAIDKIQKSKAFKRRKRNNEDSDSDDLARAIFQEKSAPLPGQMENCEICDKRFTVTPYSRAGPNGGLLCSKCSKDFAKDDEGVNKLKKKKSGPAGASRRKLQSRILDGMYAVGAKSLMTLCIETLAKNIELASDLGDLPPFLVDRIARILSKRRLLTSQCLDLFLQPNTEDVTVYDGSYLTANDYIRIFQTASRLKNLKLRNAVQFKDEVMMYLISRNLVLHSIHLHGANLLSEDSWNAYLEAKGKTLQSLQVYYTDKHFGNGVVATLKDRCPKLKRLKIAHNQKVTNDGVEHIAKLEGLEHLSLKLLQPKATEPYIKVVQGIGQGLCTLSLKDVPDLDDRVLDAIHEHCRSLSKLRITDSEVMTDAGFARLFKDWANKPLLFVDFQKCRHVDSTKPRENPHMVGLCSDGFRALMKHSGKRLRYLNIHACRHISREAFEEMFSDTEVYPDLLELEISFCENVTDFVVGSIFRSCPKLKELNVFGCMKVKEVRVPKGKILVGVPNAVGMIIEGSDNDSVPQAGMPCTRSDTANDKINGATKQD</sequence>
<feature type="region of interest" description="Disordered" evidence="1">
    <location>
        <begin position="616"/>
        <end position="641"/>
    </location>
</feature>
<dbReference type="PANTHER" id="PTHR13318:SF190">
    <property type="entry name" value="PARTNER OF PAIRED, ISOFORM B"/>
    <property type="match status" value="1"/>
</dbReference>
<evidence type="ECO:0000313" key="4">
    <source>
        <dbReference type="Proteomes" id="UP000193689"/>
    </source>
</evidence>
<evidence type="ECO:0000256" key="1">
    <source>
        <dbReference type="SAM" id="MobiDB-lite"/>
    </source>
</evidence>
<dbReference type="GO" id="GO:0019005">
    <property type="term" value="C:SCF ubiquitin ligase complex"/>
    <property type="evidence" value="ECO:0007669"/>
    <property type="project" value="TreeGrafter"/>
</dbReference>
<dbReference type="AlphaFoldDB" id="A0A1Y2EJH3"/>
<dbReference type="InterPro" id="IPR006553">
    <property type="entry name" value="Leu-rich_rpt_Cys-con_subtyp"/>
</dbReference>
<feature type="compositionally biased region" description="Basic residues" evidence="1">
    <location>
        <begin position="107"/>
        <end position="116"/>
    </location>
</feature>
<dbReference type="InterPro" id="IPR032675">
    <property type="entry name" value="LRR_dom_sf"/>
</dbReference>
<dbReference type="FunFam" id="3.80.10.10:FF:000601">
    <property type="entry name" value="DNA repair protein Rad7, protein"/>
    <property type="match status" value="1"/>
</dbReference>
<feature type="compositionally biased region" description="Acidic residues" evidence="1">
    <location>
        <begin position="68"/>
        <end position="78"/>
    </location>
</feature>
<dbReference type="InterPro" id="IPR001611">
    <property type="entry name" value="Leu-rich_rpt"/>
</dbReference>
<keyword evidence="4" id="KW-1185">Reference proteome</keyword>
<dbReference type="GO" id="GO:0031146">
    <property type="term" value="P:SCF-dependent proteasomal ubiquitin-dependent protein catabolic process"/>
    <property type="evidence" value="ECO:0007669"/>
    <property type="project" value="TreeGrafter"/>
</dbReference>
<name>A0A1Y2EJH3_9PEZI</name>